<protein>
    <submittedName>
        <fullName evidence="1">Uncharacterized protein</fullName>
    </submittedName>
</protein>
<evidence type="ECO:0000313" key="2">
    <source>
        <dbReference type="Proteomes" id="UP001141336"/>
    </source>
</evidence>
<proteinExistence type="predicted"/>
<dbReference type="RefSeq" id="WP_268922554.1">
    <property type="nucleotide sequence ID" value="NZ_JAPTGC010000004.1"/>
</dbReference>
<sequence>MILSLRTVVVILAGLLVLSAAGMICVVQSSTIASGDEEGLTVISYGMRAVPANPEDLAGQMEMLARQYYPWMLDLKISPGTVDNCKRFGTVLTLRYDSPQDLAVGDGQVPVQVIRVILPSELLCVATRYPNSDAVGSYILLSEDGVHFSRAMWLSEEKANMLLALI</sequence>
<comment type="caution">
    <text evidence="1">The sequence shown here is derived from an EMBL/GenBank/DDBJ whole genome shotgun (WGS) entry which is preliminary data.</text>
</comment>
<name>A0ABT4IKP0_9EURY</name>
<keyword evidence="2" id="KW-1185">Reference proteome</keyword>
<organism evidence="1 2">
    <name type="scientific">Methanocorpusculum vombati</name>
    <dbReference type="NCBI Taxonomy" id="3002864"/>
    <lineage>
        <taxon>Archaea</taxon>
        <taxon>Methanobacteriati</taxon>
        <taxon>Methanobacteriota</taxon>
        <taxon>Stenosarchaea group</taxon>
        <taxon>Methanomicrobia</taxon>
        <taxon>Methanomicrobiales</taxon>
        <taxon>Methanocorpusculaceae</taxon>
        <taxon>Methanocorpusculum</taxon>
    </lineage>
</organism>
<reference evidence="1" key="1">
    <citation type="submission" date="2022-12" db="EMBL/GenBank/DDBJ databases">
        <title>Isolation and characterisation of novel Methanocorpusculum spp. from native Australian herbivores indicates the genus is ancestrally host-associated.</title>
        <authorList>
            <person name="Volmer J.G."/>
            <person name="Soo R.M."/>
            <person name="Evans P.N."/>
            <person name="Hoedt E.C."/>
            <person name="Astorga Alsina A.L."/>
            <person name="Woodcroft B.J."/>
            <person name="Tyson G.W."/>
            <person name="Hugenholtz P."/>
            <person name="Morrison M."/>
        </authorList>
    </citation>
    <scope>NUCLEOTIDE SEQUENCE</scope>
    <source>
        <strain evidence="1">CW153</strain>
    </source>
</reference>
<gene>
    <name evidence="1" type="ORF">O0S09_03495</name>
</gene>
<dbReference type="Proteomes" id="UP001141336">
    <property type="component" value="Unassembled WGS sequence"/>
</dbReference>
<dbReference type="EMBL" id="JAPTGC010000004">
    <property type="protein sequence ID" value="MCZ0862319.1"/>
    <property type="molecule type" value="Genomic_DNA"/>
</dbReference>
<evidence type="ECO:0000313" key="1">
    <source>
        <dbReference type="EMBL" id="MCZ0862319.1"/>
    </source>
</evidence>
<accession>A0ABT4IKP0</accession>